<comment type="caution">
    <text evidence="1">The sequence shown here is derived from an EMBL/GenBank/DDBJ whole genome shotgun (WGS) entry which is preliminary data.</text>
</comment>
<accession>E6QV29</accession>
<proteinExistence type="predicted"/>
<gene>
    <name evidence="1" type="ORF">CARN7_1914</name>
</gene>
<reference evidence="1" key="1">
    <citation type="submission" date="2009-10" db="EMBL/GenBank/DDBJ databases">
        <title>Diversity of trophic interactions inside an arsenic-rich microbial ecosystem.</title>
        <authorList>
            <person name="Bertin P.N."/>
            <person name="Heinrich-Salmeron A."/>
            <person name="Pelletier E."/>
            <person name="Goulhen-Chollet F."/>
            <person name="Arsene-Ploetze F."/>
            <person name="Gallien S."/>
            <person name="Calteau A."/>
            <person name="Vallenet D."/>
            <person name="Casiot C."/>
            <person name="Chane-Woon-Ming B."/>
            <person name="Giloteaux L."/>
            <person name="Barakat M."/>
            <person name="Bonnefoy V."/>
            <person name="Bruneel O."/>
            <person name="Chandler M."/>
            <person name="Cleiss J."/>
            <person name="Duran R."/>
            <person name="Elbaz-Poulichet F."/>
            <person name="Fonknechten N."/>
            <person name="Lauga B."/>
            <person name="Mornico D."/>
            <person name="Ortet P."/>
            <person name="Schaeffer C."/>
            <person name="Siguier P."/>
            <person name="Alexander Thil Smith A."/>
            <person name="Van Dorsselaer A."/>
            <person name="Weissenbach J."/>
            <person name="Medigue C."/>
            <person name="Le Paslier D."/>
        </authorList>
    </citation>
    <scope>NUCLEOTIDE SEQUENCE</scope>
</reference>
<sequence>MPFDVTQSAHGDILVGMFDCHQPLSIRMLELMMRSANAHQLPTIGFQSLDDGSAIHALIITTDNHSSISSAIFTRSNHQSLGPPLLFPITRHYKLVKALLNVIRAKSTTCQRHPVEIFVKGLVQVLTGTRKWET</sequence>
<dbReference type="EMBL" id="CABR01000123">
    <property type="protein sequence ID" value="CBI11102.1"/>
    <property type="molecule type" value="Genomic_DNA"/>
</dbReference>
<protein>
    <submittedName>
        <fullName evidence="1">Uncharacterized protein</fullName>
    </submittedName>
</protein>
<organism evidence="1">
    <name type="scientific">mine drainage metagenome</name>
    <dbReference type="NCBI Taxonomy" id="410659"/>
    <lineage>
        <taxon>unclassified sequences</taxon>
        <taxon>metagenomes</taxon>
        <taxon>ecological metagenomes</taxon>
    </lineage>
</organism>
<name>E6QV29_9ZZZZ</name>
<evidence type="ECO:0000313" key="1">
    <source>
        <dbReference type="EMBL" id="CBI11102.1"/>
    </source>
</evidence>
<dbReference type="AlphaFoldDB" id="E6QV29"/>